<dbReference type="GO" id="GO:0003899">
    <property type="term" value="F:DNA-directed RNA polymerase activity"/>
    <property type="evidence" value="ECO:0007669"/>
    <property type="project" value="UniProtKB-EC"/>
</dbReference>
<dbReference type="OrthoDB" id="270392at2759"/>
<dbReference type="GO" id="GO:0005736">
    <property type="term" value="C:RNA polymerase I complex"/>
    <property type="evidence" value="ECO:0007669"/>
    <property type="project" value="TreeGrafter"/>
</dbReference>
<keyword evidence="4" id="KW-0808">Transferase</keyword>
<dbReference type="EnsemblMetazoa" id="Aqu2.1.03896_001">
    <property type="protein sequence ID" value="Aqu2.1.03896_001"/>
    <property type="gene ID" value="Aqu2.1.03896"/>
</dbReference>
<dbReference type="PANTHER" id="PTHR19376:SF11">
    <property type="entry name" value="DNA-DIRECTED RNA POLYMERASE I SUBUNIT RPA1"/>
    <property type="match status" value="1"/>
</dbReference>
<reference evidence="8" key="1">
    <citation type="submission" date="2017-05" db="UniProtKB">
        <authorList>
            <consortium name="EnsemblMetazoa"/>
        </authorList>
    </citation>
    <scope>IDENTIFICATION</scope>
</reference>
<keyword evidence="5" id="KW-0548">Nucleotidyltransferase</keyword>
<name>A0A1X7SPA9_AMPQE</name>
<dbReference type="AlphaFoldDB" id="A0A1X7SPA9"/>
<dbReference type="eggNOG" id="KOG0262">
    <property type="taxonomic scope" value="Eukaryota"/>
</dbReference>
<dbReference type="EC" id="2.7.7.6" evidence="2"/>
<evidence type="ECO:0000256" key="5">
    <source>
        <dbReference type="ARBA" id="ARBA00022695"/>
    </source>
</evidence>
<sequence length="145" mass="16670">VEIRNIHKVCNHRKNTYTVTEIFCTRGRREENVLRGEAECYIFVETVPKIKILLPDKYDAVYYPPSCTSVLRPDRTLSQFKCLRAVAEPGEPVGLLAAQSIGEPSTQMTLNTFHFTSREEMNVTLGIPCLREILLLSKLWLQWDV</sequence>
<proteinExistence type="inferred from homology"/>
<evidence type="ECO:0000256" key="4">
    <source>
        <dbReference type="ARBA" id="ARBA00022679"/>
    </source>
</evidence>
<comment type="similarity">
    <text evidence="1">Belongs to the RNA polymerase beta' chain family.</text>
</comment>
<protein>
    <recommendedName>
        <fullName evidence="2">DNA-directed RNA polymerase</fullName>
        <ecNumber evidence="2">2.7.7.6</ecNumber>
    </recommendedName>
</protein>
<evidence type="ECO:0000313" key="8">
    <source>
        <dbReference type="EnsemblMetazoa" id="Aqu2.1.03896_001"/>
    </source>
</evidence>
<keyword evidence="3" id="KW-0240">DNA-directed RNA polymerase</keyword>
<dbReference type="Pfam" id="PF04998">
    <property type="entry name" value="RNA_pol_Rpb1_5"/>
    <property type="match status" value="1"/>
</dbReference>
<dbReference type="PANTHER" id="PTHR19376">
    <property type="entry name" value="DNA-DIRECTED RNA POLYMERASE"/>
    <property type="match status" value="1"/>
</dbReference>
<accession>A0A1X7SPA9</accession>
<evidence type="ECO:0000256" key="1">
    <source>
        <dbReference type="ARBA" id="ARBA00006460"/>
    </source>
</evidence>
<evidence type="ECO:0000256" key="6">
    <source>
        <dbReference type="ARBA" id="ARBA00023163"/>
    </source>
</evidence>
<dbReference type="SUPFAM" id="SSF64484">
    <property type="entry name" value="beta and beta-prime subunits of DNA dependent RNA-polymerase"/>
    <property type="match status" value="1"/>
</dbReference>
<evidence type="ECO:0000256" key="3">
    <source>
        <dbReference type="ARBA" id="ARBA00022478"/>
    </source>
</evidence>
<dbReference type="GO" id="GO:0006351">
    <property type="term" value="P:DNA-templated transcription"/>
    <property type="evidence" value="ECO:0007669"/>
    <property type="project" value="InterPro"/>
</dbReference>
<keyword evidence="6" id="KW-0804">Transcription</keyword>
<organism evidence="8">
    <name type="scientific">Amphimedon queenslandica</name>
    <name type="common">Sponge</name>
    <dbReference type="NCBI Taxonomy" id="400682"/>
    <lineage>
        <taxon>Eukaryota</taxon>
        <taxon>Metazoa</taxon>
        <taxon>Porifera</taxon>
        <taxon>Demospongiae</taxon>
        <taxon>Heteroscleromorpha</taxon>
        <taxon>Haplosclerida</taxon>
        <taxon>Niphatidae</taxon>
        <taxon>Amphimedon</taxon>
    </lineage>
</organism>
<dbReference type="InterPro" id="IPR045867">
    <property type="entry name" value="DNA-dir_RpoC_beta_prime"/>
</dbReference>
<evidence type="ECO:0000259" key="7">
    <source>
        <dbReference type="Pfam" id="PF04998"/>
    </source>
</evidence>
<dbReference type="InterPro" id="IPR007081">
    <property type="entry name" value="RNA_pol_Rpb1_5"/>
</dbReference>
<dbReference type="STRING" id="400682.A0A1X7SPA9"/>
<feature type="domain" description="RNA polymerase Rpb1" evidence="7">
    <location>
        <begin position="33"/>
        <end position="136"/>
    </location>
</feature>
<dbReference type="GO" id="GO:0003677">
    <property type="term" value="F:DNA binding"/>
    <property type="evidence" value="ECO:0007669"/>
    <property type="project" value="InterPro"/>
</dbReference>
<evidence type="ECO:0000256" key="2">
    <source>
        <dbReference type="ARBA" id="ARBA00012418"/>
    </source>
</evidence>
<dbReference type="InParanoid" id="A0A1X7SPA9"/>